<accession>A0ABZ0Z470</accession>
<name>A0ABZ0Z470_9CAUD</name>
<dbReference type="EMBL" id="OR769218">
    <property type="protein sequence ID" value="WQJ54003.1"/>
    <property type="molecule type" value="Genomic_DNA"/>
</dbReference>
<reference evidence="1 2" key="1">
    <citation type="submission" date="2023-11" db="EMBL/GenBank/DDBJ databases">
        <authorList>
            <person name="Cook R."/>
            <person name="Crisci M."/>
            <person name="Pye H."/>
            <person name="Adriaenssens E."/>
            <person name="Santini J."/>
        </authorList>
    </citation>
    <scope>NUCLEOTIDE SEQUENCE [LARGE SCALE GENOMIC DNA]</scope>
    <source>
        <strain evidence="1">Lak_Megaphage_RVC_AP1_GC26</strain>
    </source>
</reference>
<organism evidence="1 2">
    <name type="scientific">phage Lak_Megaphage_RVC_AP1_GC26</name>
    <dbReference type="NCBI Taxonomy" id="3109224"/>
    <lineage>
        <taxon>Viruses</taxon>
        <taxon>Duplodnaviria</taxon>
        <taxon>Heunggongvirae</taxon>
        <taxon>Uroviricota</taxon>
        <taxon>Caudoviricetes</taxon>
        <taxon>Caudoviricetes code 15 clade</taxon>
    </lineage>
</organism>
<protein>
    <submittedName>
        <fullName evidence="1">Uncharacterized protein</fullName>
    </submittedName>
</protein>
<dbReference type="Proteomes" id="UP001346559">
    <property type="component" value="Segment"/>
</dbReference>
<proteinExistence type="predicted"/>
<evidence type="ECO:0000313" key="2">
    <source>
        <dbReference type="Proteomes" id="UP001346559"/>
    </source>
</evidence>
<keyword evidence="2" id="KW-1185">Reference proteome</keyword>
<sequence length="69" mass="8102">MTIVRLGLGQTCSGKILDKETHWYNLENDKNDILKDFNISLNKPIFISRNKTKYEEITYNELVDLINKV</sequence>
<evidence type="ECO:0000313" key="1">
    <source>
        <dbReference type="EMBL" id="WQJ54003.1"/>
    </source>
</evidence>